<reference evidence="4" key="1">
    <citation type="journal article" date="2023" name="Mol. Phylogenet. Evol.">
        <title>Genome-scale phylogeny and comparative genomics of the fungal order Sordariales.</title>
        <authorList>
            <person name="Hensen N."/>
            <person name="Bonometti L."/>
            <person name="Westerberg I."/>
            <person name="Brannstrom I.O."/>
            <person name="Guillou S."/>
            <person name="Cros-Aarteil S."/>
            <person name="Calhoun S."/>
            <person name="Haridas S."/>
            <person name="Kuo A."/>
            <person name="Mondo S."/>
            <person name="Pangilinan J."/>
            <person name="Riley R."/>
            <person name="LaButti K."/>
            <person name="Andreopoulos B."/>
            <person name="Lipzen A."/>
            <person name="Chen C."/>
            <person name="Yan M."/>
            <person name="Daum C."/>
            <person name="Ng V."/>
            <person name="Clum A."/>
            <person name="Steindorff A."/>
            <person name="Ohm R.A."/>
            <person name="Martin F."/>
            <person name="Silar P."/>
            <person name="Natvig D.O."/>
            <person name="Lalanne C."/>
            <person name="Gautier V."/>
            <person name="Ament-Velasquez S.L."/>
            <person name="Kruys A."/>
            <person name="Hutchinson M.I."/>
            <person name="Powell A.J."/>
            <person name="Barry K."/>
            <person name="Miller A.N."/>
            <person name="Grigoriev I.V."/>
            <person name="Debuchy R."/>
            <person name="Gladieux P."/>
            <person name="Hiltunen Thoren M."/>
            <person name="Johannesson H."/>
        </authorList>
    </citation>
    <scope>NUCLEOTIDE SEQUENCE</scope>
    <source>
        <strain evidence="4">CBS 359.72</strain>
    </source>
</reference>
<keyword evidence="3" id="KW-0732">Signal</keyword>
<gene>
    <name evidence="4" type="ORF">C7999DRAFT_29360</name>
</gene>
<evidence type="ECO:0000313" key="4">
    <source>
        <dbReference type="EMBL" id="KAK4250114.1"/>
    </source>
</evidence>
<feature type="signal peptide" evidence="3">
    <location>
        <begin position="1"/>
        <end position="17"/>
    </location>
</feature>
<keyword evidence="2" id="KW-0812">Transmembrane</keyword>
<feature type="chain" id="PRO_5042852807" description="Secreted protein" evidence="3">
    <location>
        <begin position="18"/>
        <end position="175"/>
    </location>
</feature>
<proteinExistence type="predicted"/>
<organism evidence="4 5">
    <name type="scientific">Corynascus novoguineensis</name>
    <dbReference type="NCBI Taxonomy" id="1126955"/>
    <lineage>
        <taxon>Eukaryota</taxon>
        <taxon>Fungi</taxon>
        <taxon>Dikarya</taxon>
        <taxon>Ascomycota</taxon>
        <taxon>Pezizomycotina</taxon>
        <taxon>Sordariomycetes</taxon>
        <taxon>Sordariomycetidae</taxon>
        <taxon>Sordariales</taxon>
        <taxon>Chaetomiaceae</taxon>
        <taxon>Corynascus</taxon>
    </lineage>
</organism>
<dbReference type="Proteomes" id="UP001303647">
    <property type="component" value="Unassembled WGS sequence"/>
</dbReference>
<keyword evidence="2" id="KW-0472">Membrane</keyword>
<feature type="compositionally biased region" description="Polar residues" evidence="1">
    <location>
        <begin position="105"/>
        <end position="114"/>
    </location>
</feature>
<reference evidence="4" key="2">
    <citation type="submission" date="2023-05" db="EMBL/GenBank/DDBJ databases">
        <authorList>
            <consortium name="Lawrence Berkeley National Laboratory"/>
            <person name="Steindorff A."/>
            <person name="Hensen N."/>
            <person name="Bonometti L."/>
            <person name="Westerberg I."/>
            <person name="Brannstrom I.O."/>
            <person name="Guillou S."/>
            <person name="Cros-Aarteil S."/>
            <person name="Calhoun S."/>
            <person name="Haridas S."/>
            <person name="Kuo A."/>
            <person name="Mondo S."/>
            <person name="Pangilinan J."/>
            <person name="Riley R."/>
            <person name="Labutti K."/>
            <person name="Andreopoulos B."/>
            <person name="Lipzen A."/>
            <person name="Chen C."/>
            <person name="Yanf M."/>
            <person name="Daum C."/>
            <person name="Ng V."/>
            <person name="Clum A."/>
            <person name="Ohm R."/>
            <person name="Martin F."/>
            <person name="Silar P."/>
            <person name="Natvig D."/>
            <person name="Lalanne C."/>
            <person name="Gautier V."/>
            <person name="Ament-Velasquez S.L."/>
            <person name="Kruys A."/>
            <person name="Hutchinson M.I."/>
            <person name="Powell A.J."/>
            <person name="Barry K."/>
            <person name="Miller A.N."/>
            <person name="Grigoriev I.V."/>
            <person name="Debuchy R."/>
            <person name="Gladieux P."/>
            <person name="Thoren M.H."/>
            <person name="Johannesson H."/>
        </authorList>
    </citation>
    <scope>NUCLEOTIDE SEQUENCE</scope>
    <source>
        <strain evidence="4">CBS 359.72</strain>
    </source>
</reference>
<protein>
    <recommendedName>
        <fullName evidence="6">Secreted protein</fullName>
    </recommendedName>
</protein>
<dbReference type="AlphaFoldDB" id="A0AAN7HT65"/>
<feature type="transmembrane region" description="Helical" evidence="2">
    <location>
        <begin position="156"/>
        <end position="174"/>
    </location>
</feature>
<feature type="compositionally biased region" description="Basic and acidic residues" evidence="1">
    <location>
        <begin position="84"/>
        <end position="101"/>
    </location>
</feature>
<evidence type="ECO:0000256" key="1">
    <source>
        <dbReference type="SAM" id="MobiDB-lite"/>
    </source>
</evidence>
<feature type="region of interest" description="Disordered" evidence="1">
    <location>
        <begin position="81"/>
        <end position="148"/>
    </location>
</feature>
<name>A0AAN7HT65_9PEZI</name>
<sequence length="175" mass="18159">MRFSWLAPALLVGGGAATGIVSDKLLSSEGRVVVKGIQNQRLNRDPEGASIVQLPSADAITVDLGTIDLVLPNRTKPQLVAQANEREEASHSKQDAHREELTTIALRSSNSASPDQKEPPTRLSSDSGHDPDPDAAATSAANGAGKTGNPASANRAIAGMGVGLVSVMLIFTIFL</sequence>
<evidence type="ECO:0008006" key="6">
    <source>
        <dbReference type="Google" id="ProtNLM"/>
    </source>
</evidence>
<accession>A0AAN7HT65</accession>
<evidence type="ECO:0000256" key="3">
    <source>
        <dbReference type="SAM" id="SignalP"/>
    </source>
</evidence>
<keyword evidence="5" id="KW-1185">Reference proteome</keyword>
<evidence type="ECO:0000256" key="2">
    <source>
        <dbReference type="SAM" id="Phobius"/>
    </source>
</evidence>
<evidence type="ECO:0000313" key="5">
    <source>
        <dbReference type="Proteomes" id="UP001303647"/>
    </source>
</evidence>
<feature type="compositionally biased region" description="Low complexity" evidence="1">
    <location>
        <begin position="135"/>
        <end position="148"/>
    </location>
</feature>
<keyword evidence="2" id="KW-1133">Transmembrane helix</keyword>
<comment type="caution">
    <text evidence="4">The sequence shown here is derived from an EMBL/GenBank/DDBJ whole genome shotgun (WGS) entry which is preliminary data.</text>
</comment>
<dbReference type="EMBL" id="MU857616">
    <property type="protein sequence ID" value="KAK4250114.1"/>
    <property type="molecule type" value="Genomic_DNA"/>
</dbReference>